<reference evidence="2 3" key="1">
    <citation type="submission" date="2018-10" db="EMBL/GenBank/DDBJ databases">
        <title>Isolation, diversity and antifungal activity of actinobacteria from wheat.</title>
        <authorList>
            <person name="Han C."/>
        </authorList>
    </citation>
    <scope>NUCLEOTIDE SEQUENCE [LARGE SCALE GENOMIC DNA]</scope>
    <source>
        <strain evidence="2 3">NEAU-YY642</strain>
    </source>
</reference>
<organism evidence="2 3">
    <name type="scientific">Streptomyces triticirhizae</name>
    <dbReference type="NCBI Taxonomy" id="2483353"/>
    <lineage>
        <taxon>Bacteria</taxon>
        <taxon>Bacillati</taxon>
        <taxon>Actinomycetota</taxon>
        <taxon>Actinomycetes</taxon>
        <taxon>Kitasatosporales</taxon>
        <taxon>Streptomycetaceae</taxon>
        <taxon>Streptomyces</taxon>
    </lineage>
</organism>
<keyword evidence="1" id="KW-0175">Coiled coil</keyword>
<accession>A0A3M2M3R8</accession>
<dbReference type="EMBL" id="RFFJ01000016">
    <property type="protein sequence ID" value="RMI44424.1"/>
    <property type="molecule type" value="Genomic_DNA"/>
</dbReference>
<sequence>MTTTVTRRQATITRVLERAAAREAEHAQAVKLADRAEAKATRLAAKAKGAADTAKEAAKDARWLTRRAEAAGVVLLAEEAAKANRLVARLAVKATRAKDAAKEARAEARRLRTAARRAERAAAHAAFKAATVLATTVERITQQVAELDLAPAEPATEQAPAPVMTDAELEEVAERFQANDAQAKELAKLADADKALLRRVLGAGQRGRVTGHYSNTGTHLDTQAVAVHYAARGLVPPRKTKRPAYKLTVSPAADTEAA</sequence>
<evidence type="ECO:0008006" key="4">
    <source>
        <dbReference type="Google" id="ProtNLM"/>
    </source>
</evidence>
<name>A0A3M2M3R8_9ACTN</name>
<keyword evidence="3" id="KW-1185">Reference proteome</keyword>
<comment type="caution">
    <text evidence="2">The sequence shown here is derived from an EMBL/GenBank/DDBJ whole genome shotgun (WGS) entry which is preliminary data.</text>
</comment>
<proteinExistence type="predicted"/>
<evidence type="ECO:0000313" key="2">
    <source>
        <dbReference type="EMBL" id="RMI44424.1"/>
    </source>
</evidence>
<dbReference type="RefSeq" id="WP_122182631.1">
    <property type="nucleotide sequence ID" value="NZ_RFFJ01000016.1"/>
</dbReference>
<dbReference type="AlphaFoldDB" id="A0A3M2M3R8"/>
<evidence type="ECO:0000313" key="3">
    <source>
        <dbReference type="Proteomes" id="UP000278673"/>
    </source>
</evidence>
<protein>
    <recommendedName>
        <fullName evidence="4">TolA protein</fullName>
    </recommendedName>
</protein>
<evidence type="ECO:0000256" key="1">
    <source>
        <dbReference type="SAM" id="Coils"/>
    </source>
</evidence>
<dbReference type="Proteomes" id="UP000278673">
    <property type="component" value="Unassembled WGS sequence"/>
</dbReference>
<gene>
    <name evidence="2" type="ORF">EBN88_05335</name>
</gene>
<feature type="coiled-coil region" evidence="1">
    <location>
        <begin position="87"/>
        <end position="121"/>
    </location>
</feature>